<comment type="caution">
    <text evidence="2">The sequence shown here is derived from an EMBL/GenBank/DDBJ whole genome shotgun (WGS) entry which is preliminary data.</text>
</comment>
<evidence type="ECO:0000256" key="1">
    <source>
        <dbReference type="ARBA" id="ARBA00005595"/>
    </source>
</evidence>
<dbReference type="AlphaFoldDB" id="L1LBM9"/>
<accession>L1LBM9</accession>
<dbReference type="InterPro" id="IPR007590">
    <property type="entry name" value="Saf4/Yju2"/>
</dbReference>
<dbReference type="GO" id="GO:0005684">
    <property type="term" value="C:U2-type spliceosomal complex"/>
    <property type="evidence" value="ECO:0007669"/>
    <property type="project" value="TreeGrafter"/>
</dbReference>
<dbReference type="RefSeq" id="XP_004832035.1">
    <property type="nucleotide sequence ID" value="XM_004831978.1"/>
</dbReference>
<dbReference type="OrthoDB" id="360327at2759"/>
<comment type="similarity">
    <text evidence="1">Belongs to the CWC16 family.</text>
</comment>
<protein>
    <recommendedName>
        <fullName evidence="4">Splicing factor YJU2</fullName>
    </recommendedName>
</protein>
<dbReference type="eggNOG" id="KOG2990">
    <property type="taxonomic scope" value="Eukaryota"/>
</dbReference>
<evidence type="ECO:0000313" key="3">
    <source>
        <dbReference type="Proteomes" id="UP000031512"/>
    </source>
</evidence>
<gene>
    <name evidence="2" type="ORF">BEWA_050510</name>
</gene>
<dbReference type="GO" id="GO:0071014">
    <property type="term" value="C:post-mRNA release spliceosomal complex"/>
    <property type="evidence" value="ECO:0007669"/>
    <property type="project" value="TreeGrafter"/>
</dbReference>
<evidence type="ECO:0008006" key="4">
    <source>
        <dbReference type="Google" id="ProtNLM"/>
    </source>
</evidence>
<organism evidence="2 3">
    <name type="scientific">Theileria equi strain WA</name>
    <dbReference type="NCBI Taxonomy" id="1537102"/>
    <lineage>
        <taxon>Eukaryota</taxon>
        <taxon>Sar</taxon>
        <taxon>Alveolata</taxon>
        <taxon>Apicomplexa</taxon>
        <taxon>Aconoidasida</taxon>
        <taxon>Piroplasmida</taxon>
        <taxon>Theileriidae</taxon>
        <taxon>Theileria</taxon>
    </lineage>
</organism>
<dbReference type="Pfam" id="PF04502">
    <property type="entry name" value="Saf4_Yju2"/>
    <property type="match status" value="1"/>
</dbReference>
<keyword evidence="3" id="KW-1185">Reference proteome</keyword>
<dbReference type="STRING" id="1537102.L1LBM9"/>
<proteinExistence type="inferred from homology"/>
<reference evidence="2 3" key="1">
    <citation type="journal article" date="2012" name="BMC Genomics">
        <title>Comparative genomic analysis and phylogenetic position of Theileria equi.</title>
        <authorList>
            <person name="Kappmeyer L.S."/>
            <person name="Thiagarajan M."/>
            <person name="Herndon D.R."/>
            <person name="Ramsay J.D."/>
            <person name="Caler E."/>
            <person name="Djikeng A."/>
            <person name="Gillespie J.J."/>
            <person name="Lau A.O."/>
            <person name="Roalson E.H."/>
            <person name="Silva J.C."/>
            <person name="Silva M.G."/>
            <person name="Suarez C.E."/>
            <person name="Ueti M.W."/>
            <person name="Nene V.M."/>
            <person name="Mealey R.H."/>
            <person name="Knowles D.P."/>
            <person name="Brayton K.A."/>
        </authorList>
    </citation>
    <scope>NUCLEOTIDE SEQUENCE [LARGE SCALE GENOMIC DNA]</scope>
    <source>
        <strain evidence="2 3">WA</strain>
    </source>
</reference>
<dbReference type="GO" id="GO:0000398">
    <property type="term" value="P:mRNA splicing, via spliceosome"/>
    <property type="evidence" value="ECO:0007669"/>
    <property type="project" value="InterPro"/>
</dbReference>
<dbReference type="Proteomes" id="UP000031512">
    <property type="component" value="Unassembled WGS sequence"/>
</dbReference>
<evidence type="ECO:0000313" key="2">
    <source>
        <dbReference type="EMBL" id="EKX72583.1"/>
    </source>
</evidence>
<sequence>MSTLKAARADNFYYPPDADESYRTQRKRMRKTPKKVRAHGISLKYGRIGEEGDDIWNQGPKGPVIRFEMPFKVICLGCGAFIAKGVRFDAERKRVGKYYSTNIYAFRMSCLYCHTQIVIQTDPENTDYLCKEGVRKRIEENDPSKALGYDAAEKQMRASNALFVLEQQAEEELKKGALAVPSEGAQMPRLEPEKVEKAEVVDENRRLGYLERMNEGRNKDDYLANSALRRRFRNEKKELEKRRDDDGNSNFSLPLLDVSKEDLESSKKTTFVSESGKIRAHFKRLVKARGDVFSKGSVHSSSTISMPNSLKEKHNRLKLVKFIESRAHKR</sequence>
<dbReference type="VEuPathDB" id="PiroplasmaDB:BEWA_050510"/>
<dbReference type="PANTHER" id="PTHR12111:SF2">
    <property type="entry name" value="SPLICING FACTOR YJU2B-RELATED"/>
    <property type="match status" value="1"/>
</dbReference>
<dbReference type="GeneID" id="15804988"/>
<dbReference type="KEGG" id="beq:BEWA_050510"/>
<name>L1LBM9_THEEQ</name>
<dbReference type="EMBL" id="ACOU01000007">
    <property type="protein sequence ID" value="EKX72583.1"/>
    <property type="molecule type" value="Genomic_DNA"/>
</dbReference>
<dbReference type="PANTHER" id="PTHR12111">
    <property type="entry name" value="SPLICING FACTOR YJU2"/>
    <property type="match status" value="1"/>
</dbReference>